<dbReference type="CDD" id="cd06223">
    <property type="entry name" value="PRTases_typeI"/>
    <property type="match status" value="1"/>
</dbReference>
<reference evidence="3 4" key="1">
    <citation type="journal article" date="2017" name="PLoS ONE">
        <title>Genomic sequence of 'Candidatus Liberibacter solanacearum' haplotype C and its comparison with haplotype A and B genomes.</title>
        <authorList>
            <person name="Wang J."/>
            <person name="Haapalainen M."/>
            <person name="Schott T."/>
            <person name="Thompson S.M."/>
            <person name="Smith G.R."/>
            <person name="Nissinen A.I."/>
            <person name="Pirhonen M."/>
        </authorList>
    </citation>
    <scope>NUCLEOTIDE SEQUENCE [LARGE SCALE GENOMIC DNA]</scope>
    <source>
        <strain evidence="3 4">FIN111</strain>
    </source>
</reference>
<dbReference type="InterPro" id="IPR051910">
    <property type="entry name" value="ComF/GntX_DNA_util-trans"/>
</dbReference>
<dbReference type="InterPro" id="IPR029057">
    <property type="entry name" value="PRTase-like"/>
</dbReference>
<name>A0A1V2N736_9HYPH</name>
<organism evidence="3 4">
    <name type="scientific">Candidatus Liberibacter solanacearum</name>
    <dbReference type="NCBI Taxonomy" id="556287"/>
    <lineage>
        <taxon>Bacteria</taxon>
        <taxon>Pseudomonadati</taxon>
        <taxon>Pseudomonadota</taxon>
        <taxon>Alphaproteobacteria</taxon>
        <taxon>Hyphomicrobiales</taxon>
        <taxon>Rhizobiaceae</taxon>
        <taxon>Liberibacter</taxon>
    </lineage>
</organism>
<dbReference type="PANTHER" id="PTHR47505:SF1">
    <property type="entry name" value="DNA UTILIZATION PROTEIN YHGH"/>
    <property type="match status" value="1"/>
</dbReference>
<dbReference type="AlphaFoldDB" id="A0A1V2N736"/>
<dbReference type="PANTHER" id="PTHR47505">
    <property type="entry name" value="DNA UTILIZATION PROTEIN YHGH"/>
    <property type="match status" value="1"/>
</dbReference>
<dbReference type="SUPFAM" id="SSF53271">
    <property type="entry name" value="PRTase-like"/>
    <property type="match status" value="1"/>
</dbReference>
<keyword evidence="2" id="KW-1133">Transmembrane helix</keyword>
<comment type="caution">
    <text evidence="3">The sequence shown here is derived from an EMBL/GenBank/DDBJ whole genome shotgun (WGS) entry which is preliminary data.</text>
</comment>
<dbReference type="InterPro" id="IPR000836">
    <property type="entry name" value="PRTase_dom"/>
</dbReference>
<feature type="transmembrane region" description="Helical" evidence="2">
    <location>
        <begin position="7"/>
        <end position="28"/>
    </location>
</feature>
<sequence>MIFRTKISISSGLLIIKSIISKLFYYVYPSICPICSRMIDRRFCLCAFCWSKINFISSVTQNLENIDNIINEKPLELLRQDLRLIPIRSVVVYCDISCVLVRLLKYHDRTDLAIMMAQWMFRVGKELVMDSDLIVAIPLHRFRLIYRRYNQSAELARLISQYGKKPFVPGILVRSRFTRQQVESLSARKRNLHNAFHVPQYAQKYIAGFKILLIDDVYTTGATAKYAAIALKKAGAKSISILTFSRSLKN</sequence>
<dbReference type="Gene3D" id="3.40.50.2020">
    <property type="match status" value="1"/>
</dbReference>
<comment type="similarity">
    <text evidence="1">Belongs to the ComF/GntX family.</text>
</comment>
<proteinExistence type="inferred from homology"/>
<dbReference type="Proteomes" id="UP000189542">
    <property type="component" value="Unassembled WGS sequence"/>
</dbReference>
<evidence type="ECO:0000313" key="4">
    <source>
        <dbReference type="Proteomes" id="UP000189542"/>
    </source>
</evidence>
<protein>
    <submittedName>
        <fullName evidence="3">Competence protein F</fullName>
    </submittedName>
</protein>
<gene>
    <name evidence="3" type="ORF">AYO25_03825</name>
</gene>
<accession>A0A1V2N736</accession>
<evidence type="ECO:0000313" key="3">
    <source>
        <dbReference type="EMBL" id="ONI58719.1"/>
    </source>
</evidence>
<evidence type="ECO:0000256" key="2">
    <source>
        <dbReference type="SAM" id="Phobius"/>
    </source>
</evidence>
<keyword evidence="2" id="KW-0472">Membrane</keyword>
<evidence type="ECO:0000256" key="1">
    <source>
        <dbReference type="ARBA" id="ARBA00008007"/>
    </source>
</evidence>
<keyword evidence="2" id="KW-0812">Transmembrane</keyword>
<dbReference type="EMBL" id="LVWB01000013">
    <property type="protein sequence ID" value="ONI58719.1"/>
    <property type="molecule type" value="Genomic_DNA"/>
</dbReference>